<evidence type="ECO:0000313" key="3">
    <source>
        <dbReference type="Proteomes" id="UP000284379"/>
    </source>
</evidence>
<gene>
    <name evidence="2" type="ORF">DW888_09045</name>
</gene>
<dbReference type="EMBL" id="QSGO01000005">
    <property type="protein sequence ID" value="RHB35971.1"/>
    <property type="molecule type" value="Genomic_DNA"/>
</dbReference>
<evidence type="ECO:0000256" key="1">
    <source>
        <dbReference type="SAM" id="Phobius"/>
    </source>
</evidence>
<protein>
    <submittedName>
        <fullName evidence="2">DUF4199 domain-containing protein</fullName>
    </submittedName>
</protein>
<comment type="caution">
    <text evidence="2">The sequence shown here is derived from an EMBL/GenBank/DDBJ whole genome shotgun (WGS) entry which is preliminary data.</text>
</comment>
<dbReference type="Proteomes" id="UP000284379">
    <property type="component" value="Unassembled WGS sequence"/>
</dbReference>
<name>A0A413VQY3_9BACE</name>
<dbReference type="InterPro" id="IPR025250">
    <property type="entry name" value="DUF4199"/>
</dbReference>
<reference evidence="2 3" key="1">
    <citation type="submission" date="2018-08" db="EMBL/GenBank/DDBJ databases">
        <title>A genome reference for cultivated species of the human gut microbiota.</title>
        <authorList>
            <person name="Zou Y."/>
            <person name="Xue W."/>
            <person name="Luo G."/>
        </authorList>
    </citation>
    <scope>NUCLEOTIDE SEQUENCE [LARGE SCALE GENOMIC DNA]</scope>
    <source>
        <strain evidence="2 3">AM40-30BH</strain>
    </source>
</reference>
<feature type="transmembrane region" description="Helical" evidence="1">
    <location>
        <begin position="38"/>
        <end position="58"/>
    </location>
</feature>
<feature type="transmembrane region" description="Helical" evidence="1">
    <location>
        <begin position="70"/>
        <end position="97"/>
    </location>
</feature>
<feature type="transmembrane region" description="Helical" evidence="1">
    <location>
        <begin position="150"/>
        <end position="170"/>
    </location>
</feature>
<dbReference type="Pfam" id="PF13858">
    <property type="entry name" value="DUF4199"/>
    <property type="match status" value="1"/>
</dbReference>
<feature type="transmembrane region" description="Helical" evidence="1">
    <location>
        <begin position="12"/>
        <end position="32"/>
    </location>
</feature>
<dbReference type="RefSeq" id="WP_002562032.1">
    <property type="nucleotide sequence ID" value="NZ_BMBN01000015.1"/>
</dbReference>
<dbReference type="AlphaFoldDB" id="A0A413VQY3"/>
<keyword evidence="1" id="KW-1133">Transmembrane helix</keyword>
<proteinExistence type="predicted"/>
<sequence>MTENRNYLQKYAMHFGTYMGAYWILKFILFPLGFTIPFLSLLFMGLTIGVPFIGYHYVKMYRNKICGGAISFAHACLFTLFMYMFASLLVAVAHYIYFQFIDHGFIITQCMNDMEQMLVTLPGMETEKEVFKTAMANAQSLSSIDITMQLLSWNVFAGSLLAIPTALFVMKRNRNTPAGTSEAPQE</sequence>
<keyword evidence="1" id="KW-0812">Transmembrane</keyword>
<accession>A0A413VQY3</accession>
<keyword evidence="1" id="KW-0472">Membrane</keyword>
<evidence type="ECO:0000313" key="2">
    <source>
        <dbReference type="EMBL" id="RHB35971.1"/>
    </source>
</evidence>
<dbReference type="GeneID" id="69501284"/>
<organism evidence="2 3">
    <name type="scientific">Bacteroides nordii</name>
    <dbReference type="NCBI Taxonomy" id="291645"/>
    <lineage>
        <taxon>Bacteria</taxon>
        <taxon>Pseudomonadati</taxon>
        <taxon>Bacteroidota</taxon>
        <taxon>Bacteroidia</taxon>
        <taxon>Bacteroidales</taxon>
        <taxon>Bacteroidaceae</taxon>
        <taxon>Bacteroides</taxon>
    </lineage>
</organism>